<dbReference type="GO" id="GO:0106312">
    <property type="term" value="F:methylenetetrahydrofolate reductase (NADH) activity"/>
    <property type="evidence" value="ECO:0007669"/>
    <property type="project" value="UniProtKB-EC"/>
</dbReference>
<dbReference type="AlphaFoldDB" id="A0A506U8T2"/>
<keyword evidence="6 9" id="KW-0560">Oxidoreductase</keyword>
<dbReference type="GO" id="GO:0035999">
    <property type="term" value="P:tetrahydrofolate interconversion"/>
    <property type="evidence" value="ECO:0007669"/>
    <property type="project" value="UniProtKB-UniPathway"/>
</dbReference>
<dbReference type="GO" id="GO:0071949">
    <property type="term" value="F:FAD binding"/>
    <property type="evidence" value="ECO:0007669"/>
    <property type="project" value="TreeGrafter"/>
</dbReference>
<comment type="pathway">
    <text evidence="2 9">One-carbon metabolism; tetrahydrofolate interconversion.</text>
</comment>
<dbReference type="RefSeq" id="WP_141149469.1">
    <property type="nucleotide sequence ID" value="NZ_VHLG01000008.1"/>
</dbReference>
<dbReference type="UniPathway" id="UPA00193"/>
<dbReference type="PANTHER" id="PTHR45754:SF3">
    <property type="entry name" value="METHYLENETETRAHYDROFOLATE REDUCTASE (NADPH)"/>
    <property type="match status" value="1"/>
</dbReference>
<evidence type="ECO:0000256" key="6">
    <source>
        <dbReference type="ARBA" id="ARBA00023002"/>
    </source>
</evidence>
<keyword evidence="5 9" id="KW-0274">FAD</keyword>
<evidence type="ECO:0000256" key="2">
    <source>
        <dbReference type="ARBA" id="ARBA00004777"/>
    </source>
</evidence>
<comment type="similarity">
    <text evidence="3 9">Belongs to the methylenetetrahydrofolate reductase family.</text>
</comment>
<dbReference type="InterPro" id="IPR029041">
    <property type="entry name" value="FAD-linked_oxidoreductase-like"/>
</dbReference>
<evidence type="ECO:0000256" key="9">
    <source>
        <dbReference type="RuleBase" id="RU003862"/>
    </source>
</evidence>
<comment type="pathway">
    <text evidence="7">Amino-acid biosynthesis; L-methionine biosynthesis via de novo pathway.</text>
</comment>
<keyword evidence="4 9" id="KW-0285">Flavoprotein</keyword>
<evidence type="ECO:0000256" key="5">
    <source>
        <dbReference type="ARBA" id="ARBA00022827"/>
    </source>
</evidence>
<evidence type="ECO:0000256" key="4">
    <source>
        <dbReference type="ARBA" id="ARBA00022630"/>
    </source>
</evidence>
<evidence type="ECO:0000256" key="7">
    <source>
        <dbReference type="ARBA" id="ARBA00034478"/>
    </source>
</evidence>
<protein>
    <recommendedName>
        <fullName evidence="9">Methylenetetrahydrofolate reductase</fullName>
    </recommendedName>
</protein>
<name>A0A506U8T2_9HYPH</name>
<dbReference type="Proteomes" id="UP000318801">
    <property type="component" value="Unassembled WGS sequence"/>
</dbReference>
<sequence length="295" mass="31749">MSPNATATDDLPRISFEFFPPKNPDAEEQLFKAVKVLAAYQPDFVSVTYGAGASSRTPTFATVKRMLAETDLVVASHLTVVKSTRAEVDEVIGQFRDMGVTRFEGLDDDPPGGIGTAYTPFPGGYANAAALVEGLRGIDDFDISVSAYPEKHPESADRAADIAMLKLKADNGANRALTQFFFDNDVFENYLNAVRAAGVSIPVVPGIMPIQNIKQLKNFAALCGASIPAAVEARFEGLDDDPAGRFEVAADIAAEQVLDLKRRGLTDFHFYTMNRSKLMSAVLERIGFAALSAVS</sequence>
<keyword evidence="11" id="KW-1185">Reference proteome</keyword>
<dbReference type="Gene3D" id="3.20.20.220">
    <property type="match status" value="1"/>
</dbReference>
<gene>
    <name evidence="10" type="ORF">FJU08_13135</name>
</gene>
<proteinExistence type="inferred from homology"/>
<dbReference type="InterPro" id="IPR003171">
    <property type="entry name" value="Mehydrof_redctse-like"/>
</dbReference>
<dbReference type="PANTHER" id="PTHR45754">
    <property type="entry name" value="METHYLENETETRAHYDROFOLATE REDUCTASE"/>
    <property type="match status" value="1"/>
</dbReference>
<dbReference type="Pfam" id="PF02219">
    <property type="entry name" value="MTHFR"/>
    <property type="match status" value="1"/>
</dbReference>
<dbReference type="OrthoDB" id="9812555at2"/>
<evidence type="ECO:0000256" key="3">
    <source>
        <dbReference type="ARBA" id="ARBA00006743"/>
    </source>
</evidence>
<dbReference type="EMBL" id="VHLG01000008">
    <property type="protein sequence ID" value="TPW29746.1"/>
    <property type="molecule type" value="Genomic_DNA"/>
</dbReference>
<evidence type="ECO:0000313" key="10">
    <source>
        <dbReference type="EMBL" id="TPW29746.1"/>
    </source>
</evidence>
<comment type="cofactor">
    <cofactor evidence="1 9">
        <name>FAD</name>
        <dbReference type="ChEBI" id="CHEBI:57692"/>
    </cofactor>
</comment>
<evidence type="ECO:0000313" key="11">
    <source>
        <dbReference type="Proteomes" id="UP000318801"/>
    </source>
</evidence>
<evidence type="ECO:0000256" key="1">
    <source>
        <dbReference type="ARBA" id="ARBA00001974"/>
    </source>
</evidence>
<reference evidence="10 11" key="1">
    <citation type="submission" date="2019-06" db="EMBL/GenBank/DDBJ databases">
        <authorList>
            <person name="Li M."/>
        </authorList>
    </citation>
    <scope>NUCLEOTIDE SEQUENCE [LARGE SCALE GENOMIC DNA]</scope>
    <source>
        <strain evidence="10 11">BGMRC2036</strain>
    </source>
</reference>
<dbReference type="SUPFAM" id="SSF51730">
    <property type="entry name" value="FAD-linked oxidoreductase"/>
    <property type="match status" value="1"/>
</dbReference>
<dbReference type="CDD" id="cd00537">
    <property type="entry name" value="MTHFR"/>
    <property type="match status" value="1"/>
</dbReference>
<comment type="catalytic activity">
    <reaction evidence="8">
        <text>(6S)-5-methyl-5,6,7,8-tetrahydrofolate + NAD(+) = (6R)-5,10-methylene-5,6,7,8-tetrahydrofolate + NADH + H(+)</text>
        <dbReference type="Rhea" id="RHEA:19821"/>
        <dbReference type="ChEBI" id="CHEBI:15378"/>
        <dbReference type="ChEBI" id="CHEBI:15636"/>
        <dbReference type="ChEBI" id="CHEBI:18608"/>
        <dbReference type="ChEBI" id="CHEBI:57540"/>
        <dbReference type="ChEBI" id="CHEBI:57945"/>
        <dbReference type="EC" id="1.5.1.54"/>
    </reaction>
    <physiologicalReaction direction="right-to-left" evidence="8">
        <dbReference type="Rhea" id="RHEA:19823"/>
    </physiologicalReaction>
</comment>
<comment type="caution">
    <text evidence="10">The sequence shown here is derived from an EMBL/GenBank/DDBJ whole genome shotgun (WGS) entry which is preliminary data.</text>
</comment>
<dbReference type="GO" id="GO:0005829">
    <property type="term" value="C:cytosol"/>
    <property type="evidence" value="ECO:0007669"/>
    <property type="project" value="TreeGrafter"/>
</dbReference>
<evidence type="ECO:0000256" key="8">
    <source>
        <dbReference type="ARBA" id="ARBA00048628"/>
    </source>
</evidence>
<accession>A0A506U8T2</accession>
<dbReference type="GO" id="GO:0009086">
    <property type="term" value="P:methionine biosynthetic process"/>
    <property type="evidence" value="ECO:0007669"/>
    <property type="project" value="TreeGrafter"/>
</dbReference>
<organism evidence="10 11">
    <name type="scientific">Martelella alba</name>
    <dbReference type="NCBI Taxonomy" id="2590451"/>
    <lineage>
        <taxon>Bacteria</taxon>
        <taxon>Pseudomonadati</taxon>
        <taxon>Pseudomonadota</taxon>
        <taxon>Alphaproteobacteria</taxon>
        <taxon>Hyphomicrobiales</taxon>
        <taxon>Aurantimonadaceae</taxon>
        <taxon>Martelella</taxon>
    </lineage>
</organism>